<sequence length="123" mass="13653">MFVCFGALRQNWLAGCRKIIGVDGCFLKGVCKSNLMSALGLDGNEQMVPIAWAPIDKENKSNWRWFLSWLVQELDLNTGGELTLISDMQKGLISAAQEVIPRGESMKGQGWASAQPSPTHFFY</sequence>
<keyword evidence="3" id="KW-1185">Reference proteome</keyword>
<dbReference type="Pfam" id="PF10551">
    <property type="entry name" value="MULE"/>
    <property type="match status" value="1"/>
</dbReference>
<dbReference type="PANTHER" id="PTHR31973:SF197">
    <property type="entry name" value="SWIM-TYPE DOMAIN-CONTAINING PROTEIN"/>
    <property type="match status" value="1"/>
</dbReference>
<dbReference type="InterPro" id="IPR018289">
    <property type="entry name" value="MULE_transposase_dom"/>
</dbReference>
<dbReference type="AlphaFoldDB" id="A0A9P0ZM99"/>
<evidence type="ECO:0000313" key="3">
    <source>
        <dbReference type="Proteomes" id="UP001152484"/>
    </source>
</evidence>
<feature type="domain" description="MULE transposase" evidence="1">
    <location>
        <begin position="20"/>
        <end position="102"/>
    </location>
</feature>
<dbReference type="PANTHER" id="PTHR31973">
    <property type="entry name" value="POLYPROTEIN, PUTATIVE-RELATED"/>
    <property type="match status" value="1"/>
</dbReference>
<gene>
    <name evidence="2" type="ORF">CEURO_LOCUS16352</name>
</gene>
<protein>
    <recommendedName>
        <fullName evidence="1">MULE transposase domain-containing protein</fullName>
    </recommendedName>
</protein>
<evidence type="ECO:0000313" key="2">
    <source>
        <dbReference type="EMBL" id="CAH9103954.1"/>
    </source>
</evidence>
<dbReference type="OrthoDB" id="1300846at2759"/>
<name>A0A9P0ZM99_CUSEU</name>
<dbReference type="Proteomes" id="UP001152484">
    <property type="component" value="Unassembled WGS sequence"/>
</dbReference>
<proteinExistence type="predicted"/>
<dbReference type="EMBL" id="CAMAPE010000045">
    <property type="protein sequence ID" value="CAH9103954.1"/>
    <property type="molecule type" value="Genomic_DNA"/>
</dbReference>
<reference evidence="2" key="1">
    <citation type="submission" date="2022-07" db="EMBL/GenBank/DDBJ databases">
        <authorList>
            <person name="Macas J."/>
            <person name="Novak P."/>
            <person name="Neumann P."/>
        </authorList>
    </citation>
    <scope>NUCLEOTIDE SEQUENCE</scope>
</reference>
<evidence type="ECO:0000259" key="1">
    <source>
        <dbReference type="Pfam" id="PF10551"/>
    </source>
</evidence>
<accession>A0A9P0ZM99</accession>
<comment type="caution">
    <text evidence="2">The sequence shown here is derived from an EMBL/GenBank/DDBJ whole genome shotgun (WGS) entry which is preliminary data.</text>
</comment>
<organism evidence="2 3">
    <name type="scientific">Cuscuta europaea</name>
    <name type="common">European dodder</name>
    <dbReference type="NCBI Taxonomy" id="41803"/>
    <lineage>
        <taxon>Eukaryota</taxon>
        <taxon>Viridiplantae</taxon>
        <taxon>Streptophyta</taxon>
        <taxon>Embryophyta</taxon>
        <taxon>Tracheophyta</taxon>
        <taxon>Spermatophyta</taxon>
        <taxon>Magnoliopsida</taxon>
        <taxon>eudicotyledons</taxon>
        <taxon>Gunneridae</taxon>
        <taxon>Pentapetalae</taxon>
        <taxon>asterids</taxon>
        <taxon>lamiids</taxon>
        <taxon>Solanales</taxon>
        <taxon>Convolvulaceae</taxon>
        <taxon>Cuscuteae</taxon>
        <taxon>Cuscuta</taxon>
        <taxon>Cuscuta subgen. Cuscuta</taxon>
    </lineage>
</organism>